<dbReference type="RefSeq" id="XP_053581979.1">
    <property type="nucleotide sequence ID" value="XM_053733066.1"/>
</dbReference>
<gene>
    <name evidence="1" type="ORF">GCK72_019514</name>
</gene>
<comment type="caution">
    <text evidence="1">The sequence shown here is derived from an EMBL/GenBank/DDBJ whole genome shotgun (WGS) entry which is preliminary data.</text>
</comment>
<name>A0A6A5GEU6_CAERE</name>
<dbReference type="AlphaFoldDB" id="A0A6A5GEU6"/>
<dbReference type="KEGG" id="crq:GCK72_019514"/>
<accession>A0A6A5GEU6</accession>
<dbReference type="EMBL" id="WUAV01000005">
    <property type="protein sequence ID" value="KAF1752959.1"/>
    <property type="molecule type" value="Genomic_DNA"/>
</dbReference>
<organism evidence="1 2">
    <name type="scientific">Caenorhabditis remanei</name>
    <name type="common">Caenorhabditis vulgaris</name>
    <dbReference type="NCBI Taxonomy" id="31234"/>
    <lineage>
        <taxon>Eukaryota</taxon>
        <taxon>Metazoa</taxon>
        <taxon>Ecdysozoa</taxon>
        <taxon>Nematoda</taxon>
        <taxon>Chromadorea</taxon>
        <taxon>Rhabditida</taxon>
        <taxon>Rhabditina</taxon>
        <taxon>Rhabditomorpha</taxon>
        <taxon>Rhabditoidea</taxon>
        <taxon>Rhabditidae</taxon>
        <taxon>Peloderinae</taxon>
        <taxon>Caenorhabditis</taxon>
    </lineage>
</organism>
<protein>
    <submittedName>
        <fullName evidence="1">Uncharacterized protein</fullName>
    </submittedName>
</protein>
<sequence length="103" mass="11994">MDKNHSLRQNLIQRNSTLQWQSSSQHGLSLILHCGRGLYNLLNNHNHRSEHCESKSFSQRHCLRELSLQIISDLRFDISDTHRKVTEKLKILSSSLSSWTLIS</sequence>
<evidence type="ECO:0000313" key="1">
    <source>
        <dbReference type="EMBL" id="KAF1752959.1"/>
    </source>
</evidence>
<dbReference type="Proteomes" id="UP000483820">
    <property type="component" value="Chromosome V"/>
</dbReference>
<evidence type="ECO:0000313" key="2">
    <source>
        <dbReference type="Proteomes" id="UP000483820"/>
    </source>
</evidence>
<reference evidence="1 2" key="1">
    <citation type="submission" date="2019-12" db="EMBL/GenBank/DDBJ databases">
        <title>Chromosome-level assembly of the Caenorhabditis remanei genome.</title>
        <authorList>
            <person name="Teterina A.A."/>
            <person name="Willis J.H."/>
            <person name="Phillips P.C."/>
        </authorList>
    </citation>
    <scope>NUCLEOTIDE SEQUENCE [LARGE SCALE GENOMIC DNA]</scope>
    <source>
        <strain evidence="1 2">PX506</strain>
        <tissue evidence="1">Whole organism</tissue>
    </source>
</reference>
<dbReference type="GeneID" id="78776803"/>
<proteinExistence type="predicted"/>
<dbReference type="CTD" id="78776803"/>